<feature type="compositionally biased region" description="Basic and acidic residues" evidence="1">
    <location>
        <begin position="93"/>
        <end position="111"/>
    </location>
</feature>
<dbReference type="RefSeq" id="WP_210667031.1">
    <property type="nucleotide sequence ID" value="NZ_JAGFBV010000021.1"/>
</dbReference>
<evidence type="ECO:0000313" key="3">
    <source>
        <dbReference type="Proteomes" id="UP000675047"/>
    </source>
</evidence>
<reference evidence="2 3" key="1">
    <citation type="submission" date="2021-03" db="EMBL/GenBank/DDBJ databases">
        <title>Flavobacterium Flabelliformis Sp. Nov. And Flavobacterium Geliluteum Sp. Nov., Two Novel Multidrug Resistant Psychrophilic Species Isolated From Antarctica.</title>
        <authorList>
            <person name="Kralova S."/>
            <person name="Busse H.J."/>
            <person name="Bezdicek M."/>
            <person name="Nykrynova M."/>
            <person name="Kroupova E."/>
            <person name="Krsek D."/>
            <person name="Sedlacek I."/>
        </authorList>
    </citation>
    <scope>NUCLEOTIDE SEQUENCE [LARGE SCALE GENOMIC DNA]</scope>
    <source>
        <strain evidence="2 3">P7388</strain>
    </source>
</reference>
<feature type="compositionally biased region" description="Basic residues" evidence="1">
    <location>
        <begin position="144"/>
        <end position="178"/>
    </location>
</feature>
<dbReference type="EMBL" id="JAGFBV010000021">
    <property type="protein sequence ID" value="MBP4139050.1"/>
    <property type="molecule type" value="Genomic_DNA"/>
</dbReference>
<evidence type="ECO:0000256" key="1">
    <source>
        <dbReference type="SAM" id="MobiDB-lite"/>
    </source>
</evidence>
<accession>A0A940X9B2</accession>
<gene>
    <name evidence="2" type="ORF">J3495_13275</name>
</gene>
<comment type="caution">
    <text evidence="2">The sequence shown here is derived from an EMBL/GenBank/DDBJ whole genome shotgun (WGS) entry which is preliminary data.</text>
</comment>
<dbReference type="Proteomes" id="UP000675047">
    <property type="component" value="Unassembled WGS sequence"/>
</dbReference>
<feature type="compositionally biased region" description="Basic residues" evidence="1">
    <location>
        <begin position="113"/>
        <end position="134"/>
    </location>
</feature>
<sequence length="178" mass="20360">MIRKKIVPNPTQEAVVNEEVHSDENTVIASDAIASESVEKQPDSINENAKPIKRTVRKIPLIVSEEITSENSEFSSSESLEIVEDFVADEKKTKKEKKDKLAGKEEKEALSKGKAKKKSKKQKKKVKAQKKKAQKEKQKEKAKDKKKKKKLKIKEKNAKIKKKAMKKLRKLLKKKSKK</sequence>
<organism evidence="2 3">
    <name type="scientific">Flavobacterium geliluteum</name>
    <dbReference type="NCBI Taxonomy" id="2816120"/>
    <lineage>
        <taxon>Bacteria</taxon>
        <taxon>Pseudomonadati</taxon>
        <taxon>Bacteroidota</taxon>
        <taxon>Flavobacteriia</taxon>
        <taxon>Flavobacteriales</taxon>
        <taxon>Flavobacteriaceae</taxon>
        <taxon>Flavobacterium</taxon>
    </lineage>
</organism>
<evidence type="ECO:0000313" key="2">
    <source>
        <dbReference type="EMBL" id="MBP4139050.1"/>
    </source>
</evidence>
<proteinExistence type="predicted"/>
<protein>
    <submittedName>
        <fullName evidence="2">Uncharacterized protein</fullName>
    </submittedName>
</protein>
<keyword evidence="3" id="KW-1185">Reference proteome</keyword>
<feature type="region of interest" description="Disordered" evidence="1">
    <location>
        <begin position="93"/>
        <end position="178"/>
    </location>
</feature>
<name>A0A940X9B2_9FLAO</name>
<dbReference type="AlphaFoldDB" id="A0A940X9B2"/>